<evidence type="ECO:0000313" key="2">
    <source>
        <dbReference type="EMBL" id="ETX15860.1"/>
    </source>
</evidence>
<proteinExistence type="predicted"/>
<dbReference type="STRING" id="1449350.OCH239_11805"/>
<gene>
    <name evidence="2" type="ORF">OCH239_11805</name>
</gene>
<dbReference type="RefSeq" id="WP_037259394.1">
    <property type="nucleotide sequence ID" value="NZ_JALZ01000003.1"/>
</dbReference>
<sequence length="85" mass="9332">MLSRTVLKRHATLVDRMAQAVGVDLEEAALGGKVSIPEIDDAVLSCTGCTRSYACESWLAESNGPRYTPPTYCRNVELFLRLQAD</sequence>
<dbReference type="eggNOG" id="ENOG50333IV">
    <property type="taxonomic scope" value="Bacteria"/>
</dbReference>
<dbReference type="AlphaFoldDB" id="X7EJ12"/>
<organism evidence="2 3">
    <name type="scientific">Roseivivax halodurans JCM 10272</name>
    <dbReference type="NCBI Taxonomy" id="1449350"/>
    <lineage>
        <taxon>Bacteria</taxon>
        <taxon>Pseudomonadati</taxon>
        <taxon>Pseudomonadota</taxon>
        <taxon>Alphaproteobacteria</taxon>
        <taxon>Rhodobacterales</taxon>
        <taxon>Roseobacteraceae</taxon>
        <taxon>Roseivivax</taxon>
    </lineage>
</organism>
<protein>
    <recommendedName>
        <fullName evidence="1">DUF6455 domain-containing protein</fullName>
    </recommendedName>
</protein>
<dbReference type="Proteomes" id="UP000022447">
    <property type="component" value="Unassembled WGS sequence"/>
</dbReference>
<feature type="domain" description="DUF6455" evidence="1">
    <location>
        <begin position="1"/>
        <end position="84"/>
    </location>
</feature>
<dbReference type="OrthoDB" id="7961152at2"/>
<dbReference type="InterPro" id="IPR045601">
    <property type="entry name" value="DUF6455"/>
</dbReference>
<dbReference type="Pfam" id="PF20056">
    <property type="entry name" value="DUF6455"/>
    <property type="match status" value="1"/>
</dbReference>
<evidence type="ECO:0000259" key="1">
    <source>
        <dbReference type="Pfam" id="PF20056"/>
    </source>
</evidence>
<keyword evidence="3" id="KW-1185">Reference proteome</keyword>
<reference evidence="2 3" key="1">
    <citation type="submission" date="2014-01" db="EMBL/GenBank/DDBJ databases">
        <title>Roseivivax halodurans JCM 10272 Genome Sequencing.</title>
        <authorList>
            <person name="Lai Q."/>
            <person name="Li G."/>
            <person name="Shao Z."/>
        </authorList>
    </citation>
    <scope>NUCLEOTIDE SEQUENCE [LARGE SCALE GENOMIC DNA]</scope>
    <source>
        <strain evidence="2 3">JCM 10272</strain>
    </source>
</reference>
<name>X7EJ12_9RHOB</name>
<evidence type="ECO:0000313" key="3">
    <source>
        <dbReference type="Proteomes" id="UP000022447"/>
    </source>
</evidence>
<accession>X7EJ12</accession>
<dbReference type="EMBL" id="JALZ01000003">
    <property type="protein sequence ID" value="ETX15860.1"/>
    <property type="molecule type" value="Genomic_DNA"/>
</dbReference>
<comment type="caution">
    <text evidence="2">The sequence shown here is derived from an EMBL/GenBank/DDBJ whole genome shotgun (WGS) entry which is preliminary data.</text>
</comment>